<dbReference type="PANTHER" id="PTHR40448:SF1">
    <property type="entry name" value="TWO-COMPONENT SENSOR HISTIDINE KINASE"/>
    <property type="match status" value="1"/>
</dbReference>
<feature type="transmembrane region" description="Helical" evidence="1">
    <location>
        <begin position="38"/>
        <end position="68"/>
    </location>
</feature>
<dbReference type="EMBL" id="JAARWN010000011">
    <property type="protein sequence ID" value="MBC1936899.1"/>
    <property type="molecule type" value="Genomic_DNA"/>
</dbReference>
<keyword evidence="1" id="KW-0472">Membrane</keyword>
<keyword evidence="1" id="KW-0812">Transmembrane</keyword>
<evidence type="ECO:0000313" key="2">
    <source>
        <dbReference type="EMBL" id="MBC1936899.1"/>
    </source>
</evidence>
<dbReference type="Proteomes" id="UP000535908">
    <property type="component" value="Unassembled WGS sequence"/>
</dbReference>
<dbReference type="AlphaFoldDB" id="A0A7X0Y4R0"/>
<feature type="transmembrane region" description="Helical" evidence="1">
    <location>
        <begin position="111"/>
        <end position="133"/>
    </location>
</feature>
<dbReference type="RefSeq" id="WP_185410360.1">
    <property type="nucleotide sequence ID" value="NZ_JAARRE010000008.1"/>
</dbReference>
<dbReference type="GO" id="GO:0042802">
    <property type="term" value="F:identical protein binding"/>
    <property type="evidence" value="ECO:0007669"/>
    <property type="project" value="TreeGrafter"/>
</dbReference>
<feature type="transmembrane region" description="Helical" evidence="1">
    <location>
        <begin position="154"/>
        <end position="172"/>
    </location>
</feature>
<name>A0A7X0Y4R0_9LIST</name>
<comment type="caution">
    <text evidence="2">The sequence shown here is derived from an EMBL/GenBank/DDBJ whole genome shotgun (WGS) entry which is preliminary data.</text>
</comment>
<evidence type="ECO:0000256" key="1">
    <source>
        <dbReference type="SAM" id="Phobius"/>
    </source>
</evidence>
<feature type="transmembrane region" description="Helical" evidence="1">
    <location>
        <begin position="80"/>
        <end position="105"/>
    </location>
</feature>
<keyword evidence="1" id="KW-1133">Transmembrane helix</keyword>
<evidence type="ECO:0000313" key="3">
    <source>
        <dbReference type="Proteomes" id="UP000535908"/>
    </source>
</evidence>
<proteinExistence type="predicted"/>
<reference evidence="2 3" key="1">
    <citation type="submission" date="2020-03" db="EMBL/GenBank/DDBJ databases">
        <title>Soil Listeria distribution.</title>
        <authorList>
            <person name="Liao J."/>
            <person name="Wiedmann M."/>
        </authorList>
    </citation>
    <scope>NUCLEOTIDE SEQUENCE [LARGE SCALE GENOMIC DNA]</scope>
    <source>
        <strain evidence="2 3">FSL L7-0741</strain>
    </source>
</reference>
<accession>A0A7X0Y4R0</accession>
<sequence>MQSAFLLTISGISQLFILVVSANIIGRRFLSLREAVYLVVILSIIGTPLLMTLQYFSLLVVLGIAILAFRWKKKSWIESVVLSIVPLFLMICINYILEWITVAILGGSNAIYGGNIVSVLISSIALYLATYAVSLLIEKLSRAETYKSISKKSSYLLVLLLSVTIVMMYLFIYLESLYSFSNDIIIANSLLFCIYAIGISVAFLVLLRVGQIQLEIQKQKLQLGRLNKYTKEMERISSEMSDFNHDYINILASLHGYIEKGDQLLLKNYFQETIKPLNQVLIKNKNQLSEYTNRKDLTQ</sequence>
<protein>
    <submittedName>
        <fullName evidence="2">Uncharacterized protein</fullName>
    </submittedName>
</protein>
<dbReference type="PANTHER" id="PTHR40448">
    <property type="entry name" value="TWO-COMPONENT SENSOR HISTIDINE KINASE"/>
    <property type="match status" value="1"/>
</dbReference>
<organism evidence="2 3">
    <name type="scientific">Listeria grandensis</name>
    <dbReference type="NCBI Taxonomy" id="1494963"/>
    <lineage>
        <taxon>Bacteria</taxon>
        <taxon>Bacillati</taxon>
        <taxon>Bacillota</taxon>
        <taxon>Bacilli</taxon>
        <taxon>Bacillales</taxon>
        <taxon>Listeriaceae</taxon>
        <taxon>Listeria</taxon>
    </lineage>
</organism>
<gene>
    <name evidence="2" type="ORF">HCA69_11005</name>
</gene>
<feature type="transmembrane region" description="Helical" evidence="1">
    <location>
        <begin position="184"/>
        <end position="207"/>
    </location>
</feature>